<keyword evidence="2" id="KW-0732">Signal</keyword>
<dbReference type="InterPro" id="IPR028081">
    <property type="entry name" value="Leu-bd"/>
</dbReference>
<evidence type="ECO:0000259" key="3">
    <source>
        <dbReference type="Pfam" id="PF13458"/>
    </source>
</evidence>
<dbReference type="Proteomes" id="UP000234639">
    <property type="component" value="Unassembled WGS sequence"/>
</dbReference>
<dbReference type="InterPro" id="IPR028082">
    <property type="entry name" value="Peripla_BP_I"/>
</dbReference>
<dbReference type="Gene3D" id="3.40.50.2300">
    <property type="match status" value="2"/>
</dbReference>
<gene>
    <name evidence="4" type="ORF">CYJ41_05585</name>
</gene>
<comment type="caution">
    <text evidence="4">The sequence shown here is derived from an EMBL/GenBank/DDBJ whole genome shotgun (WGS) entry which is preliminary data.</text>
</comment>
<protein>
    <recommendedName>
        <fullName evidence="3">Leucine-binding protein domain-containing protein</fullName>
    </recommendedName>
</protein>
<dbReference type="EMBL" id="PKHU01000004">
    <property type="protein sequence ID" value="PKZ29310.1"/>
    <property type="molecule type" value="Genomic_DNA"/>
</dbReference>
<name>A0A2I1NA99_9BACT</name>
<dbReference type="PANTHER" id="PTHR47235:SF1">
    <property type="entry name" value="BLR6548 PROTEIN"/>
    <property type="match status" value="1"/>
</dbReference>
<comment type="similarity">
    <text evidence="1">Belongs to the leucine-binding protein family.</text>
</comment>
<proteinExistence type="inferred from homology"/>
<dbReference type="RefSeq" id="WP_101637319.1">
    <property type="nucleotide sequence ID" value="NZ_PKHU01000004.1"/>
</dbReference>
<evidence type="ECO:0000313" key="4">
    <source>
        <dbReference type="EMBL" id="PKZ29310.1"/>
    </source>
</evidence>
<evidence type="ECO:0000256" key="2">
    <source>
        <dbReference type="ARBA" id="ARBA00022729"/>
    </source>
</evidence>
<reference evidence="4 5" key="1">
    <citation type="submission" date="2017-12" db="EMBL/GenBank/DDBJ databases">
        <title>Phylogenetic diversity of female urinary microbiome.</title>
        <authorList>
            <person name="Thomas-White K."/>
            <person name="Wolfe A.J."/>
        </authorList>
    </citation>
    <scope>NUCLEOTIDE SEQUENCE [LARGE SCALE GENOMIC DNA]</scope>
    <source>
        <strain evidence="4 5">UMB0112</strain>
    </source>
</reference>
<organism evidence="4 5">
    <name type="scientific">Campylobacter ureolyticus</name>
    <dbReference type="NCBI Taxonomy" id="827"/>
    <lineage>
        <taxon>Bacteria</taxon>
        <taxon>Pseudomonadati</taxon>
        <taxon>Campylobacterota</taxon>
        <taxon>Epsilonproteobacteria</taxon>
        <taxon>Campylobacterales</taxon>
        <taxon>Campylobacteraceae</taxon>
        <taxon>Campylobacter</taxon>
    </lineage>
</organism>
<feature type="domain" description="Leucine-binding protein" evidence="3">
    <location>
        <begin position="26"/>
        <end position="188"/>
    </location>
</feature>
<evidence type="ECO:0000256" key="1">
    <source>
        <dbReference type="ARBA" id="ARBA00010062"/>
    </source>
</evidence>
<dbReference type="SUPFAM" id="SSF53822">
    <property type="entry name" value="Periplasmic binding protein-like I"/>
    <property type="match status" value="1"/>
</dbReference>
<dbReference type="AlphaFoldDB" id="A0A2I1NA99"/>
<dbReference type="PANTHER" id="PTHR47235">
    <property type="entry name" value="BLR6548 PROTEIN"/>
    <property type="match status" value="1"/>
</dbReference>
<dbReference type="Pfam" id="PF13458">
    <property type="entry name" value="Peripla_BP_6"/>
    <property type="match status" value="1"/>
</dbReference>
<evidence type="ECO:0000313" key="5">
    <source>
        <dbReference type="Proteomes" id="UP000234639"/>
    </source>
</evidence>
<sequence length="344" mass="39670">MKKIVLILFIFSLSFSKEQGVLSSFCLSGTNAQMGESIRNCAKMYFDDYNSKNKNKIKFSVFDDGFNSDIFRENILSNLGKNTFVFMPFDTANLRSIVPKIINKNIIVFSPVYTPNFLNFSVFKGVIKTFPSFDYEIENAMKFFVDTKNLSKISIIYQSGEHGEEAYNSLAKALINRNLSIFSSSSYKRNSNMIEPILENIDLNSELVVFALLDRISLEIAKKLSKKNENIKFLFLSSINPMYFKELKNAYVSSFSPLLKEDDGLLKLYKNLLVKNNLDEKNCSYNAFLNAFLVSKIFESLNFKDSPKNLVINRANLIINRYKFYEKQRIIKFNGGKIEILYEN</sequence>
<accession>A0A2I1NA99</accession>